<sequence>MLRLLPILLIILIGVAGAQKIDFHVSLLGDGKLHPGDDTTITILIENEAKISGFTLNENTSDLLNLITTAKDVRVELSESYLPITVETVNPQLIGDIPSGKVAQASFRIRVDENAELGEYKIPVKIRYTKVTYTFTSTGVDISYRDDFSTEYVKIEITKKDYNFDVLSVKSALRTNSKGVVEVTIKNTGRFKIYDAILRMNASTPLSPDLETHSVYLGDLDVDRTAKASFKIYVMDGAISQEYPAELILAFRKSDGSESVLTKKIGIKVENKDTFDIKEIKSFLTSSKTVQSNSIPSRGFLSVKIKANENMKDAIALLSFDTPLLQAENSPYIGDLSAGEDKEVTFYIKSTAPVGIYRGSLTLKYKNDLGDEIISEKHYIEVVVGSSPLKVEKVETKNLGVGMRGDIAILIKSTHNITNAEFAILPPPSITPLSPAYYTAVISTNETKEIKFRVSVSNEIISGSYKIYLIGKFSLDSVEDLVSISEFPIIVKPKAAYFEVISVEGTLYPDSTGEIIVKIKNIGDTTIYNGVAELTVSPPLTIAGGSSISSLIGVSQPGLYFVGTLKPNDVAVAKFRIDVDKDAGAGFYPITIKIKYDDEEGYTHESSPITASVEVKEGSLINPLTVSVIILVLIAVIAGVKFAKKRKL</sequence>
<protein>
    <recommendedName>
        <fullName evidence="3">S-layer protein</fullName>
    </recommendedName>
</protein>
<keyword evidence="1" id="KW-1133">Transmembrane helix</keyword>
<organism evidence="2">
    <name type="scientific">Geoglobus ahangari</name>
    <dbReference type="NCBI Taxonomy" id="113653"/>
    <lineage>
        <taxon>Archaea</taxon>
        <taxon>Methanobacteriati</taxon>
        <taxon>Methanobacteriota</taxon>
        <taxon>Archaeoglobi</taxon>
        <taxon>Archaeoglobales</taxon>
        <taxon>Archaeoglobaceae</taxon>
        <taxon>Geoglobus</taxon>
    </lineage>
</organism>
<dbReference type="PANTHER" id="PTHR35902">
    <property type="entry name" value="S-LAYER DOMAIN-LIKE PROTEIN-RELATED"/>
    <property type="match status" value="1"/>
</dbReference>
<proteinExistence type="predicted"/>
<evidence type="ECO:0000313" key="2">
    <source>
        <dbReference type="EMBL" id="HGE66303.1"/>
    </source>
</evidence>
<dbReference type="AlphaFoldDB" id="A0A7C3YMA5"/>
<accession>A0A7C3YMA5</accession>
<dbReference type="EMBL" id="DTPI01000028">
    <property type="protein sequence ID" value="HGE66303.1"/>
    <property type="molecule type" value="Genomic_DNA"/>
</dbReference>
<reference evidence="2" key="1">
    <citation type="journal article" date="2020" name="mSystems">
        <title>Genome- and Community-Level Interaction Insights into Carbon Utilization and Element Cycling Functions of Hydrothermarchaeota in Hydrothermal Sediment.</title>
        <authorList>
            <person name="Zhou Z."/>
            <person name="Liu Y."/>
            <person name="Xu W."/>
            <person name="Pan J."/>
            <person name="Luo Z.H."/>
            <person name="Li M."/>
        </authorList>
    </citation>
    <scope>NUCLEOTIDE SEQUENCE [LARGE SCALE GENOMIC DNA]</scope>
    <source>
        <strain evidence="2">SpSt-97</strain>
    </source>
</reference>
<keyword evidence="1" id="KW-0812">Transmembrane</keyword>
<dbReference type="PANTHER" id="PTHR35902:SF3">
    <property type="entry name" value="NPCBM-ASSOCIATED, NEW3 DOMAIN OF ALPHA-GALACTOSIDASE"/>
    <property type="match status" value="1"/>
</dbReference>
<feature type="transmembrane region" description="Helical" evidence="1">
    <location>
        <begin position="620"/>
        <end position="643"/>
    </location>
</feature>
<gene>
    <name evidence="2" type="ORF">ENX77_04155</name>
</gene>
<keyword evidence="1" id="KW-0472">Membrane</keyword>
<evidence type="ECO:0008006" key="3">
    <source>
        <dbReference type="Google" id="ProtNLM"/>
    </source>
</evidence>
<name>A0A7C3YMA5_9EURY</name>
<comment type="caution">
    <text evidence="2">The sequence shown here is derived from an EMBL/GenBank/DDBJ whole genome shotgun (WGS) entry which is preliminary data.</text>
</comment>
<evidence type="ECO:0000256" key="1">
    <source>
        <dbReference type="SAM" id="Phobius"/>
    </source>
</evidence>